<reference evidence="2 3" key="1">
    <citation type="journal article" date="2017" name="Environ. Microbiol.">
        <title>Decay of the glycolytic pathway and adaptation to intranuclear parasitism within Enterocytozoonidae microsporidia.</title>
        <authorList>
            <person name="Wiredu Boakye D."/>
            <person name="Jaroenlak P."/>
            <person name="Prachumwat A."/>
            <person name="Williams T.A."/>
            <person name="Bateman K.S."/>
            <person name="Itsathitphaisarn O."/>
            <person name="Sritunyalucksana K."/>
            <person name="Paszkiewicz K.H."/>
            <person name="Moore K.A."/>
            <person name="Stentiford G.D."/>
            <person name="Williams B.A."/>
        </authorList>
    </citation>
    <scope>NUCLEOTIDE SEQUENCE [LARGE SCALE GENOMIC DNA]</scope>
    <source>
        <strain evidence="2 3">GB1</strain>
    </source>
</reference>
<accession>A0A1X0Q9Y3</accession>
<keyword evidence="3" id="KW-1185">Reference proteome</keyword>
<evidence type="ECO:0000256" key="1">
    <source>
        <dbReference type="SAM" id="MobiDB-lite"/>
    </source>
</evidence>
<feature type="compositionally biased region" description="Acidic residues" evidence="1">
    <location>
        <begin position="10"/>
        <end position="21"/>
    </location>
</feature>
<proteinExistence type="predicted"/>
<evidence type="ECO:0000313" key="3">
    <source>
        <dbReference type="Proteomes" id="UP000192356"/>
    </source>
</evidence>
<dbReference type="AlphaFoldDB" id="A0A1X0Q9Y3"/>
<gene>
    <name evidence="2" type="ORF">HERIO_1495</name>
</gene>
<feature type="compositionally biased region" description="Basic and acidic residues" evidence="1">
    <location>
        <begin position="22"/>
        <end position="32"/>
    </location>
</feature>
<sequence length="104" mass="12560">MKFLSNKINEEDESVLEDEENKEIKEDKKINFEESQMEQSVEENQIEEIEEESRIYFKIEEFNSKIENIKNRANIKSNNPPEIVQRKCDLLKAFYENRMEIEPV</sequence>
<name>A0A1X0Q9Y3_9MICR</name>
<protein>
    <submittedName>
        <fullName evidence="2">Uncharacterized protein</fullName>
    </submittedName>
</protein>
<evidence type="ECO:0000313" key="2">
    <source>
        <dbReference type="EMBL" id="ORD96567.1"/>
    </source>
</evidence>
<dbReference type="Proteomes" id="UP000192356">
    <property type="component" value="Unassembled WGS sequence"/>
</dbReference>
<organism evidence="2 3">
    <name type="scientific">Hepatospora eriocheir</name>
    <dbReference type="NCBI Taxonomy" id="1081669"/>
    <lineage>
        <taxon>Eukaryota</taxon>
        <taxon>Fungi</taxon>
        <taxon>Fungi incertae sedis</taxon>
        <taxon>Microsporidia</taxon>
        <taxon>Hepatosporidae</taxon>
        <taxon>Hepatospora</taxon>
    </lineage>
</organism>
<comment type="caution">
    <text evidence="2">The sequence shown here is derived from an EMBL/GenBank/DDBJ whole genome shotgun (WGS) entry which is preliminary data.</text>
</comment>
<dbReference type="VEuPathDB" id="MicrosporidiaDB:HERIO_1495"/>
<feature type="region of interest" description="Disordered" evidence="1">
    <location>
        <begin position="1"/>
        <end position="46"/>
    </location>
</feature>
<dbReference type="VEuPathDB" id="MicrosporidiaDB:A0H76_247"/>
<dbReference type="EMBL" id="LVKB01000076">
    <property type="protein sequence ID" value="ORD96567.1"/>
    <property type="molecule type" value="Genomic_DNA"/>
</dbReference>